<evidence type="ECO:0000313" key="1">
    <source>
        <dbReference type="EMBL" id="AFK50471.1"/>
    </source>
</evidence>
<name>I3TCI3_THEC1</name>
<dbReference type="KEGG" id="thg:TCELL_0046"/>
<dbReference type="RefSeq" id="WP_014736722.1">
    <property type="nucleotide sequence ID" value="NC_017954.1"/>
</dbReference>
<evidence type="ECO:0008006" key="3">
    <source>
        <dbReference type="Google" id="ProtNLM"/>
    </source>
</evidence>
<protein>
    <recommendedName>
        <fullName evidence="3">Thioredoxin</fullName>
    </recommendedName>
</protein>
<dbReference type="InParanoid" id="I3TCI3"/>
<evidence type="ECO:0000313" key="2">
    <source>
        <dbReference type="Proteomes" id="UP000005270"/>
    </source>
</evidence>
<dbReference type="GeneID" id="13012313"/>
<dbReference type="SUPFAM" id="SSF52833">
    <property type="entry name" value="Thioredoxin-like"/>
    <property type="match status" value="1"/>
</dbReference>
<proteinExistence type="predicted"/>
<accession>I3TCI3</accession>
<sequence length="117" mass="13637">MSVELTTREELERALSIEEPVIVEYYDPDVEESRFFSEVIKELGRVADPRLLFCRVNVKQHEELADGIGSVPAVRVFYKKSVIFEQKGCFGDLKLDLMVLRRGIRAVFEKIDLRFRI</sequence>
<dbReference type="STRING" id="1184251.TCELL_0046"/>
<dbReference type="InterPro" id="IPR036249">
    <property type="entry name" value="Thioredoxin-like_sf"/>
</dbReference>
<dbReference type="EMBL" id="CP003531">
    <property type="protein sequence ID" value="AFK50471.1"/>
    <property type="molecule type" value="Genomic_DNA"/>
</dbReference>
<organism evidence="1 2">
    <name type="scientific">Thermogladius calderae (strain DSM 22663 / VKM B-2946 / 1633)</name>
    <dbReference type="NCBI Taxonomy" id="1184251"/>
    <lineage>
        <taxon>Archaea</taxon>
        <taxon>Thermoproteota</taxon>
        <taxon>Thermoprotei</taxon>
        <taxon>Desulfurococcales</taxon>
        <taxon>Desulfurococcaceae</taxon>
        <taxon>Thermogladius</taxon>
    </lineage>
</organism>
<gene>
    <name evidence="1" type="ordered locus">TCELL_0046</name>
</gene>
<dbReference type="Proteomes" id="UP000005270">
    <property type="component" value="Chromosome"/>
</dbReference>
<dbReference type="eggNOG" id="arCOG01972">
    <property type="taxonomic scope" value="Archaea"/>
</dbReference>
<dbReference type="HOGENOM" id="CLU_2091203_0_0_2"/>
<dbReference type="AlphaFoldDB" id="I3TCI3"/>
<keyword evidence="2" id="KW-1185">Reference proteome</keyword>
<dbReference type="Gene3D" id="3.40.30.10">
    <property type="entry name" value="Glutaredoxin"/>
    <property type="match status" value="1"/>
</dbReference>
<reference evidence="1 2" key="1">
    <citation type="journal article" date="2012" name="J. Bacteriol.">
        <title>Complete genome sequence of the hyperthermophilic cellulolytic Crenarchaeon 'Thermogladius cellulolyticus' 1633.</title>
        <authorList>
            <person name="Mardanov A.V."/>
            <person name="Kochetkova T.V."/>
            <person name="Beletsky A.V."/>
            <person name="Bonch-Osmolovskaya E.A."/>
            <person name="Ravin N.V."/>
            <person name="Skryabin K.G."/>
        </authorList>
    </citation>
    <scope>NUCLEOTIDE SEQUENCE [LARGE SCALE GENOMIC DNA]</scope>
    <source>
        <strain evidence="2">DSM 22663 / VKM B-2946 / 1633</strain>
    </source>
</reference>
<dbReference type="OrthoDB" id="18098at2157"/>